<evidence type="ECO:0000313" key="11">
    <source>
        <dbReference type="Proteomes" id="UP000628736"/>
    </source>
</evidence>
<evidence type="ECO:0000256" key="6">
    <source>
        <dbReference type="ARBA" id="ARBA00022777"/>
    </source>
</evidence>
<keyword evidence="5 8" id="KW-0547">Nucleotide-binding</keyword>
<dbReference type="InterPro" id="IPR036393">
    <property type="entry name" value="AceGlu_kinase-like_sf"/>
</dbReference>
<dbReference type="UniPathway" id="UPA00098">
    <property type="reaction ID" value="UER00359"/>
</dbReference>
<evidence type="ECO:0000256" key="4">
    <source>
        <dbReference type="ARBA" id="ARBA00022679"/>
    </source>
</evidence>
<comment type="caution">
    <text evidence="10">The sequence shown here is derived from an EMBL/GenBank/DDBJ whole genome shotgun (WGS) entry which is preliminary data.</text>
</comment>
<dbReference type="SUPFAM" id="SSF53633">
    <property type="entry name" value="Carbamate kinase-like"/>
    <property type="match status" value="1"/>
</dbReference>
<dbReference type="PANTHER" id="PTHR43654:SF1">
    <property type="entry name" value="ISOPENTENYL PHOSPHATE KINASE"/>
    <property type="match status" value="1"/>
</dbReference>
<comment type="catalytic activity">
    <reaction evidence="8">
        <text>L-glutamate + ATP = L-glutamyl 5-phosphate + ADP</text>
        <dbReference type="Rhea" id="RHEA:14877"/>
        <dbReference type="ChEBI" id="CHEBI:29985"/>
        <dbReference type="ChEBI" id="CHEBI:30616"/>
        <dbReference type="ChEBI" id="CHEBI:58274"/>
        <dbReference type="ChEBI" id="CHEBI:456216"/>
        <dbReference type="EC" id="2.7.2.11"/>
    </reaction>
</comment>
<feature type="domain" description="Aspartate/glutamate/uridylate kinase" evidence="9">
    <location>
        <begin position="1"/>
        <end position="231"/>
    </location>
</feature>
<dbReference type="EC" id="2.7.2.11" evidence="8"/>
<gene>
    <name evidence="8 10" type="primary">proB</name>
    <name evidence="10" type="ORF">H8S11_11125</name>
</gene>
<dbReference type="PIRSF" id="PIRSF000729">
    <property type="entry name" value="GK"/>
    <property type="match status" value="1"/>
</dbReference>
<dbReference type="AlphaFoldDB" id="A0A8J6JA98"/>
<dbReference type="Pfam" id="PF00696">
    <property type="entry name" value="AA_kinase"/>
    <property type="match status" value="1"/>
</dbReference>
<evidence type="ECO:0000256" key="5">
    <source>
        <dbReference type="ARBA" id="ARBA00022741"/>
    </source>
</evidence>
<comment type="caution">
    <text evidence="8">Lacks conserved residue(s) required for the propagation of feature annotation.</text>
</comment>
<dbReference type="GO" id="GO:0005829">
    <property type="term" value="C:cytosol"/>
    <property type="evidence" value="ECO:0007669"/>
    <property type="project" value="TreeGrafter"/>
</dbReference>
<keyword evidence="7 8" id="KW-0067">ATP-binding</keyword>
<dbReference type="InterPro" id="IPR011529">
    <property type="entry name" value="Glu_5kinase"/>
</dbReference>
<keyword evidence="11" id="KW-1185">Reference proteome</keyword>
<protein>
    <recommendedName>
        <fullName evidence="8">Glutamate 5-kinase</fullName>
        <ecNumber evidence="8">2.7.2.11</ecNumber>
    </recommendedName>
    <alternativeName>
        <fullName evidence="8">Gamma-glutamyl kinase</fullName>
        <shortName evidence="8">GK</shortName>
    </alternativeName>
</protein>
<keyword evidence="1 8" id="KW-0963">Cytoplasm</keyword>
<evidence type="ECO:0000313" key="10">
    <source>
        <dbReference type="EMBL" id="MBC5723360.1"/>
    </source>
</evidence>
<keyword evidence="4 8" id="KW-0808">Transferase</keyword>
<feature type="binding site" evidence="8">
    <location>
        <position position="46"/>
    </location>
    <ligand>
        <name>substrate</name>
    </ligand>
</feature>
<dbReference type="InterPro" id="IPR005715">
    <property type="entry name" value="Glu_5kinase/COase_Synthase"/>
</dbReference>
<keyword evidence="2 8" id="KW-0028">Amino-acid biosynthesis</keyword>
<comment type="function">
    <text evidence="8">Catalyzes the transfer of a phosphate group to glutamate to form L-glutamate 5-phosphate.</text>
</comment>
<dbReference type="PANTHER" id="PTHR43654">
    <property type="entry name" value="GLUTAMATE 5-KINASE"/>
    <property type="match status" value="1"/>
</dbReference>
<dbReference type="Gene3D" id="3.40.1160.10">
    <property type="entry name" value="Acetylglutamate kinase-like"/>
    <property type="match status" value="1"/>
</dbReference>
<dbReference type="GO" id="GO:0005524">
    <property type="term" value="F:ATP binding"/>
    <property type="evidence" value="ECO:0007669"/>
    <property type="project" value="UniProtKB-KW"/>
</dbReference>
<comment type="pathway">
    <text evidence="8">Amino-acid biosynthesis; L-proline biosynthesis; L-glutamate 5-semialdehyde from L-glutamate: step 1/2.</text>
</comment>
<reference evidence="10" key="1">
    <citation type="submission" date="2020-08" db="EMBL/GenBank/DDBJ databases">
        <title>Genome public.</title>
        <authorList>
            <person name="Liu C."/>
            <person name="Sun Q."/>
        </authorList>
    </citation>
    <scope>NUCLEOTIDE SEQUENCE</scope>
    <source>
        <strain evidence="10">NSJ-23</strain>
    </source>
</reference>
<evidence type="ECO:0000256" key="7">
    <source>
        <dbReference type="ARBA" id="ARBA00022840"/>
    </source>
</evidence>
<dbReference type="InterPro" id="IPR041739">
    <property type="entry name" value="G5K_ProB"/>
</dbReference>
<keyword evidence="6 8" id="KW-0418">Kinase</keyword>
<feature type="binding site" evidence="8">
    <location>
        <position position="133"/>
    </location>
    <ligand>
        <name>substrate</name>
    </ligand>
</feature>
<accession>A0A8J6JA98</accession>
<evidence type="ECO:0000256" key="8">
    <source>
        <dbReference type="HAMAP-Rule" id="MF_00456"/>
    </source>
</evidence>
<dbReference type="HAMAP" id="MF_00456">
    <property type="entry name" value="ProB"/>
    <property type="match status" value="1"/>
</dbReference>
<dbReference type="CDD" id="cd04242">
    <property type="entry name" value="AAK_G5K_ProB"/>
    <property type="match status" value="1"/>
</dbReference>
<sequence>MRIVVKVGTSTLAHATGRLNIRHVEELVKVLSDLKNAGHEVILVSSGAIGMGVGKLNLSGRPADMPTKQAAAAVGQCELMYTYDKLFAQYNHTVAQILLTGEDVDHDDRRQNFENTMARLLELGALPIINENDTVATAEIKVGDNDTLGAIVACSVEADLLVLLSDIEGLYTADPRKDPAARLIPTVEEVTPEIESLADGKGSELAVGGMGTKLRAAKMVTQRGCDMVITNGARPENLYDIVDGRAVGTRFLGKIALEAAHQKGRETGR</sequence>
<dbReference type="RefSeq" id="WP_186853183.1">
    <property type="nucleotide sequence ID" value="NZ_JACOPO010000008.1"/>
</dbReference>
<comment type="subcellular location">
    <subcellularLocation>
        <location evidence="8">Cytoplasm</location>
    </subcellularLocation>
</comment>
<dbReference type="Proteomes" id="UP000628736">
    <property type="component" value="Unassembled WGS sequence"/>
</dbReference>
<dbReference type="FunFam" id="3.40.1160.10:FF:000018">
    <property type="entry name" value="Glutamate 5-kinase"/>
    <property type="match status" value="1"/>
</dbReference>
<dbReference type="NCBIfam" id="TIGR01027">
    <property type="entry name" value="proB"/>
    <property type="match status" value="1"/>
</dbReference>
<keyword evidence="3 8" id="KW-0641">Proline biosynthesis</keyword>
<dbReference type="PROSITE" id="PS00902">
    <property type="entry name" value="GLUTAMATE_5_KINASE"/>
    <property type="match status" value="1"/>
</dbReference>
<evidence type="ECO:0000256" key="1">
    <source>
        <dbReference type="ARBA" id="ARBA00022490"/>
    </source>
</evidence>
<proteinExistence type="inferred from homology"/>
<dbReference type="InterPro" id="IPR001048">
    <property type="entry name" value="Asp/Glu/Uridylate_kinase"/>
</dbReference>
<evidence type="ECO:0000259" key="9">
    <source>
        <dbReference type="Pfam" id="PF00696"/>
    </source>
</evidence>
<comment type="similarity">
    <text evidence="8">Belongs to the glutamate 5-kinase family.</text>
</comment>
<dbReference type="GO" id="GO:0055129">
    <property type="term" value="P:L-proline biosynthetic process"/>
    <property type="evidence" value="ECO:0007669"/>
    <property type="project" value="UniProtKB-UniRule"/>
</dbReference>
<dbReference type="GO" id="GO:0004349">
    <property type="term" value="F:glutamate 5-kinase activity"/>
    <property type="evidence" value="ECO:0007669"/>
    <property type="project" value="UniProtKB-UniRule"/>
</dbReference>
<feature type="binding site" evidence="8">
    <location>
        <position position="145"/>
    </location>
    <ligand>
        <name>substrate</name>
    </ligand>
</feature>
<feature type="binding site" evidence="8">
    <location>
        <begin position="165"/>
        <end position="166"/>
    </location>
    <ligand>
        <name>ATP</name>
        <dbReference type="ChEBI" id="CHEBI:30616"/>
    </ligand>
</feature>
<feature type="binding site" evidence="8">
    <location>
        <position position="6"/>
    </location>
    <ligand>
        <name>ATP</name>
        <dbReference type="ChEBI" id="CHEBI:30616"/>
    </ligand>
</feature>
<name>A0A8J6JA98_9FIRM</name>
<organism evidence="10 11">
    <name type="scientific">Flintibacter hominis</name>
    <dbReference type="NCBI Taxonomy" id="2763048"/>
    <lineage>
        <taxon>Bacteria</taxon>
        <taxon>Bacillati</taxon>
        <taxon>Bacillota</taxon>
        <taxon>Clostridia</taxon>
        <taxon>Eubacteriales</taxon>
        <taxon>Flintibacter</taxon>
    </lineage>
</organism>
<evidence type="ECO:0000256" key="3">
    <source>
        <dbReference type="ARBA" id="ARBA00022650"/>
    </source>
</evidence>
<dbReference type="EMBL" id="JACOPO010000008">
    <property type="protein sequence ID" value="MBC5723360.1"/>
    <property type="molecule type" value="Genomic_DNA"/>
</dbReference>
<dbReference type="PRINTS" id="PR00474">
    <property type="entry name" value="GLU5KINASE"/>
</dbReference>
<dbReference type="InterPro" id="IPR001057">
    <property type="entry name" value="Glu/AcGlu_kinase"/>
</dbReference>
<evidence type="ECO:0000256" key="2">
    <source>
        <dbReference type="ARBA" id="ARBA00022605"/>
    </source>
</evidence>
<dbReference type="InterPro" id="IPR019797">
    <property type="entry name" value="Glutamate_5-kinase_CS"/>
</dbReference>